<dbReference type="InterPro" id="IPR023885">
    <property type="entry name" value="4Fe4S-binding_SPASM_dom"/>
</dbReference>
<accession>A0ABR9RMC3</accession>
<keyword evidence="3" id="KW-0949">S-adenosyl-L-methionine</keyword>
<dbReference type="InterPro" id="IPR007197">
    <property type="entry name" value="rSAM"/>
</dbReference>
<evidence type="ECO:0000256" key="3">
    <source>
        <dbReference type="ARBA" id="ARBA00022691"/>
    </source>
</evidence>
<evidence type="ECO:0000256" key="4">
    <source>
        <dbReference type="ARBA" id="ARBA00022723"/>
    </source>
</evidence>
<keyword evidence="5" id="KW-0408">Iron</keyword>
<comment type="cofactor">
    <cofactor evidence="1">
        <name>[4Fe-4S] cluster</name>
        <dbReference type="ChEBI" id="CHEBI:49883"/>
    </cofactor>
</comment>
<dbReference type="Proteomes" id="UP000758652">
    <property type="component" value="Unassembled WGS sequence"/>
</dbReference>
<evidence type="ECO:0000256" key="7">
    <source>
        <dbReference type="ARBA" id="ARBA00023601"/>
    </source>
</evidence>
<evidence type="ECO:0000256" key="5">
    <source>
        <dbReference type="ARBA" id="ARBA00023004"/>
    </source>
</evidence>
<evidence type="ECO:0000313" key="10">
    <source>
        <dbReference type="Proteomes" id="UP000758652"/>
    </source>
</evidence>
<dbReference type="RefSeq" id="WP_226395441.1">
    <property type="nucleotide sequence ID" value="NZ_JADCKL010000012.1"/>
</dbReference>
<evidence type="ECO:0000313" key="9">
    <source>
        <dbReference type="EMBL" id="MBE5064038.1"/>
    </source>
</evidence>
<evidence type="ECO:0000259" key="8">
    <source>
        <dbReference type="PROSITE" id="PS51918"/>
    </source>
</evidence>
<dbReference type="PROSITE" id="PS51918">
    <property type="entry name" value="RADICAL_SAM"/>
    <property type="match status" value="1"/>
</dbReference>
<dbReference type="PROSITE" id="PS01305">
    <property type="entry name" value="MOAA_NIFB_PQQE"/>
    <property type="match status" value="1"/>
</dbReference>
<evidence type="ECO:0000256" key="2">
    <source>
        <dbReference type="ARBA" id="ARBA00022485"/>
    </source>
</evidence>
<protein>
    <submittedName>
        <fullName evidence="9">Radical SAM protein</fullName>
    </submittedName>
</protein>
<feature type="domain" description="Radical SAM core" evidence="8">
    <location>
        <begin position="1"/>
        <end position="215"/>
    </location>
</feature>
<dbReference type="SUPFAM" id="SSF102114">
    <property type="entry name" value="Radical SAM enzymes"/>
    <property type="match status" value="1"/>
</dbReference>
<dbReference type="SFLD" id="SFLDG01384">
    <property type="entry name" value="thioether_bond_formation_requi"/>
    <property type="match status" value="1"/>
</dbReference>
<gene>
    <name evidence="9" type="ORF">INF30_12320</name>
</gene>
<reference evidence="9 10" key="1">
    <citation type="submission" date="2020-10" db="EMBL/GenBank/DDBJ databases">
        <title>ChiBAC.</title>
        <authorList>
            <person name="Zenner C."/>
            <person name="Hitch T.C.A."/>
            <person name="Clavel T."/>
        </authorList>
    </citation>
    <scope>NUCLEOTIDE SEQUENCE [LARGE SCALE GENOMIC DNA]</scope>
    <source>
        <strain evidence="9 10">DSM 108991</strain>
    </source>
</reference>
<dbReference type="InterPro" id="IPR013785">
    <property type="entry name" value="Aldolase_TIM"/>
</dbReference>
<dbReference type="PANTHER" id="PTHR43273:SF3">
    <property type="entry name" value="ANAEROBIC SULFATASE-MATURATING ENZYME HOMOLOG ASLB-RELATED"/>
    <property type="match status" value="1"/>
</dbReference>
<dbReference type="NCBIfam" id="TIGR04085">
    <property type="entry name" value="rSAM_more_4Fe4S"/>
    <property type="match status" value="1"/>
</dbReference>
<dbReference type="CDD" id="cd01335">
    <property type="entry name" value="Radical_SAM"/>
    <property type="match status" value="1"/>
</dbReference>
<dbReference type="SFLD" id="SFLDG01067">
    <property type="entry name" value="SPASM/twitch_domain_containing"/>
    <property type="match status" value="1"/>
</dbReference>
<dbReference type="InterPro" id="IPR023867">
    <property type="entry name" value="Sulphatase_maturase_rSAM"/>
</dbReference>
<evidence type="ECO:0000256" key="6">
    <source>
        <dbReference type="ARBA" id="ARBA00023014"/>
    </source>
</evidence>
<dbReference type="Gene3D" id="3.20.20.70">
    <property type="entry name" value="Aldolase class I"/>
    <property type="match status" value="1"/>
</dbReference>
<comment type="caution">
    <text evidence="9">The sequence shown here is derived from an EMBL/GenBank/DDBJ whole genome shotgun (WGS) entry which is preliminary data.</text>
</comment>
<keyword evidence="10" id="KW-1185">Reference proteome</keyword>
<keyword evidence="4" id="KW-0479">Metal-binding</keyword>
<dbReference type="EMBL" id="JADCKL010000012">
    <property type="protein sequence ID" value="MBE5064038.1"/>
    <property type="molecule type" value="Genomic_DNA"/>
</dbReference>
<sequence length="345" mass="40774">MNIMFWVTEKCNLNCDYCYVKKQPKTMSLETAEKAFDYFKKKFEDIEFRKKEIHIGFHGGEPLLNFPVIHFLTEKFKEEYGDKINYFSLTTNGTVFDRKMLDYLMDNIQLSVSIDGSRETNDLKRHHCDGSSSYDETIAMLEFLKRHQVDVRIRMTVNQETMKRFADNFIELDRRRYGFVTYAINTDDSWNADDIEEYSKQLNRIMDYYIAENPEESKYFLYNLKEATFRPRRLCDGGITNFHISPEGDIYPCILSVGDKEFKLGDIFYGVDQGVLRRLNDINKQDICGCEKCDYQGHCSSQVCKIINKKSTGDYYKAPYIACQERKVIYDCYKKYEYILEGFNA</sequence>
<dbReference type="InterPro" id="IPR000385">
    <property type="entry name" value="MoaA_NifB_PqqE_Fe-S-bd_CS"/>
</dbReference>
<dbReference type="InterPro" id="IPR058240">
    <property type="entry name" value="rSAM_sf"/>
</dbReference>
<dbReference type="SFLD" id="SFLDS00029">
    <property type="entry name" value="Radical_SAM"/>
    <property type="match status" value="1"/>
</dbReference>
<keyword evidence="2" id="KW-0004">4Fe-4S</keyword>
<keyword evidence="6" id="KW-0411">Iron-sulfur</keyword>
<dbReference type="Pfam" id="PF04055">
    <property type="entry name" value="Radical_SAM"/>
    <property type="match status" value="1"/>
</dbReference>
<organism evidence="9 10">
    <name type="scientific">Claveliimonas monacensis</name>
    <dbReference type="NCBI Taxonomy" id="2779351"/>
    <lineage>
        <taxon>Bacteria</taxon>
        <taxon>Bacillati</taxon>
        <taxon>Bacillota</taxon>
        <taxon>Clostridia</taxon>
        <taxon>Lachnospirales</taxon>
        <taxon>Lachnospiraceae</taxon>
        <taxon>Claveliimonas</taxon>
    </lineage>
</organism>
<name>A0ABR9RMC3_9FIRM</name>
<proteinExistence type="inferred from homology"/>
<dbReference type="PANTHER" id="PTHR43273">
    <property type="entry name" value="ANAEROBIC SULFATASE-MATURATING ENZYME HOMOLOG ASLB-RELATED"/>
    <property type="match status" value="1"/>
</dbReference>
<evidence type="ECO:0000256" key="1">
    <source>
        <dbReference type="ARBA" id="ARBA00001966"/>
    </source>
</evidence>
<dbReference type="SFLD" id="SFLDG01386">
    <property type="entry name" value="main_SPASM_domain-containing"/>
    <property type="match status" value="1"/>
</dbReference>
<comment type="similarity">
    <text evidence="7">Belongs to the radical SAM superfamily. Anaerobic sulfatase-maturating enzyme family.</text>
</comment>